<evidence type="ECO:0000256" key="2">
    <source>
        <dbReference type="ARBA" id="ARBA00023277"/>
    </source>
</evidence>
<dbReference type="Proteomes" id="UP000095614">
    <property type="component" value="Unassembled WGS sequence"/>
</dbReference>
<dbReference type="RefSeq" id="WP_057097784.1">
    <property type="nucleotide sequence ID" value="NZ_CZAF01000006.1"/>
</dbReference>
<dbReference type="InterPro" id="IPR001701">
    <property type="entry name" value="Glyco_hydro_9"/>
</dbReference>
<evidence type="ECO:0000313" key="6">
    <source>
        <dbReference type="EMBL" id="CUO95336.1"/>
    </source>
</evidence>
<feature type="domain" description="Cellulase Ig-like" evidence="5">
    <location>
        <begin position="250"/>
        <end position="321"/>
    </location>
</feature>
<sequence length="806" mass="91591">MKYIIRTLLLACCCMQAQAQAPWKPDTELEKQLQQSNHVHRIMKANPAHAGLTRWEKKEVLKSRVLPLAEDFGALRHTGPGTIHVDRKVTVSGKGSVRLDTPASLGKKNPTNRNYATPEIIRPLDREDLREYNRFSVWVYVDAPGVYLTFAGFTLYNEGEKIMPTPGRFEGQHFETVYPNKWQHIIWEIPDLYRDCVTGFSVNIMLAGAPAGASERMSLYIDDMRIEKVEAENSRGFDLRKDAMAYCHSGYKPGARKQALVQHMPERAFSLHDAATGQTVYQGTASPLNQDKKLDKGFLVLDFSSFNTPGQYFLSIGDVQSKPFPIGNDAYLSTAWHTLNFFFSERCGFDQPGIHQECHQDVFAYHPDGRSMSIAGGWHDAADLTQGTGNTAESCIALLEMAGAVQGKDSIFYERLLEEARWGVNWILRTRFGDGYRLGGLIIGIWTKNIRGDKDDMQTEARNTPTDNLKAASSCALAAPHFEKKDPVFARWCRNSAIEDFQFAIDLLDTQRTEQNETELYALATVTAMRLYRLTQDVYYLDWATRLARTVMAGQQLEKRTDWKIPLRGFFYESSRKKRILAYYHQSQEHLMAEGLSMLLTDAPTHPDVPLWKASCEAYADYLRGISQLIEPYGILPSAVYEVDNTDYKNLYHEGEQVGLPSLEEYNAQVRNGIPLSKDFYLRRFPVAYQFRGFHAVVMGKAKAAFILARLFNDKALRDIATRQVEYILGYNPFAMSTVYGDGYDYPPLYGAYAGNVVGAVPVGIETFENEDEPYFPMQNNCTYKEIWTHTTARLLWCVAELFRQP</sequence>
<dbReference type="Gene3D" id="1.50.10.10">
    <property type="match status" value="1"/>
</dbReference>
<name>A0A174JAP6_BACUN</name>
<gene>
    <name evidence="6" type="primary">celD_2</name>
    <name evidence="6" type="ORF">ERS852462_02114</name>
</gene>
<dbReference type="SUPFAM" id="SSF81296">
    <property type="entry name" value="E set domains"/>
    <property type="match status" value="1"/>
</dbReference>
<evidence type="ECO:0000259" key="5">
    <source>
        <dbReference type="Pfam" id="PF02927"/>
    </source>
</evidence>
<comment type="similarity">
    <text evidence="1">Belongs to the glycosyl hydrolase 9 (cellulase E) family.</text>
</comment>
<evidence type="ECO:0000313" key="7">
    <source>
        <dbReference type="Proteomes" id="UP000095614"/>
    </source>
</evidence>
<dbReference type="InterPro" id="IPR013783">
    <property type="entry name" value="Ig-like_fold"/>
</dbReference>
<dbReference type="Pfam" id="PF02927">
    <property type="entry name" value="CelD_N"/>
    <property type="match status" value="1"/>
</dbReference>
<evidence type="ECO:0000256" key="1">
    <source>
        <dbReference type="ARBA" id="ARBA00007072"/>
    </source>
</evidence>
<dbReference type="EMBL" id="CZAF01000006">
    <property type="protein sequence ID" value="CUO95336.1"/>
    <property type="molecule type" value="Genomic_DNA"/>
</dbReference>
<dbReference type="InterPro" id="IPR008928">
    <property type="entry name" value="6-hairpin_glycosidase_sf"/>
</dbReference>
<dbReference type="Pfam" id="PF00759">
    <property type="entry name" value="Glyco_hydro_9"/>
    <property type="match status" value="1"/>
</dbReference>
<dbReference type="OrthoDB" id="9808897at2"/>
<dbReference type="InterPro" id="IPR012341">
    <property type="entry name" value="6hp_glycosidase-like_sf"/>
</dbReference>
<evidence type="ECO:0000259" key="4">
    <source>
        <dbReference type="Pfam" id="PF00759"/>
    </source>
</evidence>
<keyword evidence="6" id="KW-0378">Hydrolase</keyword>
<keyword evidence="2" id="KW-0119">Carbohydrate metabolism</keyword>
<organism evidence="6 7">
    <name type="scientific">Bacteroides uniformis</name>
    <dbReference type="NCBI Taxonomy" id="820"/>
    <lineage>
        <taxon>Bacteria</taxon>
        <taxon>Pseudomonadati</taxon>
        <taxon>Bacteroidota</taxon>
        <taxon>Bacteroidia</taxon>
        <taxon>Bacteroidales</taxon>
        <taxon>Bacteroidaceae</taxon>
        <taxon>Bacteroides</taxon>
    </lineage>
</organism>
<protein>
    <submittedName>
        <fullName evidence="6">Glycosyl hydrolase 9</fullName>
        <ecNumber evidence="6">3.2.1.4</ecNumber>
    </submittedName>
</protein>
<evidence type="ECO:0000256" key="3">
    <source>
        <dbReference type="ARBA" id="ARBA00023326"/>
    </source>
</evidence>
<dbReference type="GO" id="GO:0000272">
    <property type="term" value="P:polysaccharide catabolic process"/>
    <property type="evidence" value="ECO:0007669"/>
    <property type="project" value="UniProtKB-KW"/>
</dbReference>
<dbReference type="GO" id="GO:0008810">
    <property type="term" value="F:cellulase activity"/>
    <property type="evidence" value="ECO:0007669"/>
    <property type="project" value="UniProtKB-EC"/>
</dbReference>
<proteinExistence type="inferred from homology"/>
<accession>A0A174JAP6</accession>
<dbReference type="Gene3D" id="2.60.40.10">
    <property type="entry name" value="Immunoglobulins"/>
    <property type="match status" value="1"/>
</dbReference>
<reference evidence="6 7" key="1">
    <citation type="submission" date="2015-09" db="EMBL/GenBank/DDBJ databases">
        <authorList>
            <consortium name="Pathogen Informatics"/>
        </authorList>
    </citation>
    <scope>NUCLEOTIDE SEQUENCE [LARGE SCALE GENOMIC DNA]</scope>
    <source>
        <strain evidence="6 7">2789STDY5834847</strain>
    </source>
</reference>
<dbReference type="InterPro" id="IPR014756">
    <property type="entry name" value="Ig_E-set"/>
</dbReference>
<dbReference type="EC" id="3.2.1.4" evidence="6"/>
<feature type="domain" description="Glycoside hydrolase family 9" evidence="4">
    <location>
        <begin position="334"/>
        <end position="569"/>
    </location>
</feature>
<keyword evidence="3" id="KW-0624">Polysaccharide degradation</keyword>
<dbReference type="AlphaFoldDB" id="A0A174JAP6"/>
<dbReference type="InterPro" id="IPR004197">
    <property type="entry name" value="Cellulase_Ig-like"/>
</dbReference>
<keyword evidence="6" id="KW-0326">Glycosidase</keyword>
<dbReference type="SUPFAM" id="SSF48208">
    <property type="entry name" value="Six-hairpin glycosidases"/>
    <property type="match status" value="1"/>
</dbReference>
<dbReference type="CDD" id="cd02850">
    <property type="entry name" value="E_set_Cellulase_N"/>
    <property type="match status" value="1"/>
</dbReference>